<dbReference type="PANTHER" id="PTHR45766">
    <property type="entry name" value="DNA ANNEALING HELICASE AND ENDONUCLEASE ZRANB3 FAMILY MEMBER"/>
    <property type="match status" value="1"/>
</dbReference>
<dbReference type="Gene3D" id="3.40.50.300">
    <property type="entry name" value="P-loop containing nucleotide triphosphate hydrolases"/>
    <property type="match status" value="1"/>
</dbReference>
<dbReference type="AlphaFoldDB" id="A0A7I8K758"/>
<gene>
    <name evidence="5" type="ORF">SI8410_03004230</name>
</gene>
<feature type="compositionally biased region" description="Basic residues" evidence="2">
    <location>
        <begin position="730"/>
        <end position="741"/>
    </location>
</feature>
<dbReference type="InterPro" id="IPR014001">
    <property type="entry name" value="Helicase_ATP-bd"/>
</dbReference>
<dbReference type="CDD" id="cd00085">
    <property type="entry name" value="HNHc"/>
    <property type="match status" value="1"/>
</dbReference>
<dbReference type="InterPro" id="IPR000330">
    <property type="entry name" value="SNF2_N"/>
</dbReference>
<accession>A0A7I8K758</accession>
<dbReference type="InterPro" id="IPR038718">
    <property type="entry name" value="SNF2-like_sf"/>
</dbReference>
<evidence type="ECO:0000256" key="1">
    <source>
        <dbReference type="ARBA" id="ARBA00022801"/>
    </source>
</evidence>
<feature type="region of interest" description="Disordered" evidence="2">
    <location>
        <begin position="728"/>
        <end position="750"/>
    </location>
</feature>
<dbReference type="OrthoDB" id="783057at2759"/>
<dbReference type="GO" id="GO:0016787">
    <property type="term" value="F:hydrolase activity"/>
    <property type="evidence" value="ECO:0007669"/>
    <property type="project" value="UniProtKB-KW"/>
</dbReference>
<dbReference type="GO" id="GO:0005524">
    <property type="term" value="F:ATP binding"/>
    <property type="evidence" value="ECO:0007669"/>
    <property type="project" value="InterPro"/>
</dbReference>
<dbReference type="PANTHER" id="PTHR45766:SF5">
    <property type="entry name" value="SNF2 DOMAIN-CONTAINING PROTEIN _ HELICASE DOMAIN-CONTAINING PROTEIN _ HNH ENDONUCLEASE DOMAIN-CONTAINING PROTEIN"/>
    <property type="match status" value="1"/>
</dbReference>
<dbReference type="EMBL" id="LR746266">
    <property type="protein sequence ID" value="CAA7393485.1"/>
    <property type="molecule type" value="Genomic_DNA"/>
</dbReference>
<dbReference type="SMART" id="SM00490">
    <property type="entry name" value="HELICc"/>
    <property type="match status" value="1"/>
</dbReference>
<organism evidence="5 6">
    <name type="scientific">Spirodela intermedia</name>
    <name type="common">Intermediate duckweed</name>
    <dbReference type="NCBI Taxonomy" id="51605"/>
    <lineage>
        <taxon>Eukaryota</taxon>
        <taxon>Viridiplantae</taxon>
        <taxon>Streptophyta</taxon>
        <taxon>Embryophyta</taxon>
        <taxon>Tracheophyta</taxon>
        <taxon>Spermatophyta</taxon>
        <taxon>Magnoliopsida</taxon>
        <taxon>Liliopsida</taxon>
        <taxon>Araceae</taxon>
        <taxon>Lemnoideae</taxon>
        <taxon>Spirodela</taxon>
    </lineage>
</organism>
<name>A0A7I8K758_SPIIN</name>
<evidence type="ECO:0000259" key="4">
    <source>
        <dbReference type="PROSITE" id="PS51194"/>
    </source>
</evidence>
<feature type="domain" description="Helicase C-terminal" evidence="4">
    <location>
        <begin position="513"/>
        <end position="673"/>
    </location>
</feature>
<dbReference type="Gene3D" id="1.10.30.50">
    <property type="match status" value="1"/>
</dbReference>
<dbReference type="Pfam" id="PF01844">
    <property type="entry name" value="HNH"/>
    <property type="match status" value="1"/>
</dbReference>
<dbReference type="GO" id="GO:0008270">
    <property type="term" value="F:zinc ion binding"/>
    <property type="evidence" value="ECO:0007669"/>
    <property type="project" value="InterPro"/>
</dbReference>
<dbReference type="PROSITE" id="PS51194">
    <property type="entry name" value="HELICASE_CTER"/>
    <property type="match status" value="1"/>
</dbReference>
<feature type="domain" description="Helicase ATP-binding" evidence="3">
    <location>
        <begin position="207"/>
        <end position="371"/>
    </location>
</feature>
<dbReference type="InterPro" id="IPR027417">
    <property type="entry name" value="P-loop_NTPase"/>
</dbReference>
<evidence type="ECO:0000256" key="2">
    <source>
        <dbReference type="SAM" id="MobiDB-lite"/>
    </source>
</evidence>
<dbReference type="InterPro" id="IPR001650">
    <property type="entry name" value="Helicase_C-like"/>
</dbReference>
<dbReference type="GO" id="GO:0003676">
    <property type="term" value="F:nucleic acid binding"/>
    <property type="evidence" value="ECO:0007669"/>
    <property type="project" value="InterPro"/>
</dbReference>
<dbReference type="InterPro" id="IPR002711">
    <property type="entry name" value="HNH"/>
</dbReference>
<sequence length="1126" mass="127684">MEITEEQRRRAEANRLAALDKRRRFEGAALSYGEWKLTKCQALSNLVLDAIDTPPLDQPANIPPAKRDRFSVVLEICSPDEFSVTPQPVSGFPFPGEAECLKSIGTGLSSVPAFCYVEFMGHRKSIIYKLKDYELVLNCLRKLRLRLHEIPYVTRTAIEKSSYYSSGDRWTADRAPHLSNNEIDELLSKLPKVLKDALLPFQLEGVRFGLQRGGSCLIADEMGLGKTIQAIAIACCFMDKGPILIICPAILRFSWAEELEHWLPICLPSDIHLVFGHLDNIDRFSKIPKFVVISYTMLQRLRRSILRHKWALMIVDESQNIRCTKKASESEETKAILDLASNTERIVLLSGTPSLSRPSLLGKDKYEFANNYCSLRFVKGSQGRVYKDFSSGIRLEELNILLKQTVMIRRLKEHVLTQLPPKRRQVIRLMLKRPDILSAVVACRTSDNARMNSDGCFESEWNYGTKSDGGGGDDDDDEKFFKNPTILSYQEIGIAKLSGFCEWFSSHFMVESGVTASCSDTDLASQKIVIFAHHIKVLDGIQDFICEKGIQFIRIDGTTIPRDRKIAVETFRLTKEVTVALIGITAGGVGLNFSAAQNVVFLELPRSASEMLQAEDRAHRHGQKNAVNIYIFCAKGTLDELHWLHLNKSLYRVSSMMNGKSNAIKEIEVDSVLHLRYQGENPYIVHPESSSDVIVETGTSGIIPDHARRGGCTRWEGRRKGSKEVLTGGRKMRGVARRRERKGAVAGEGKRRMCSRTRREKISNGSQSWTPSRVSGYTGRIHLYVCVSGVDLRPKPLYVNFRPEELDSEFSPLDNKNGEGHLVKGNPAYWEVLKTFRKEWNGLRPVDQKNLLGKPLQLPLLLELCYLKESVNHGRGGLLRGGSKRRLTPFTEISHCLPEHGVWKKITLQRGPRRKKVYFQAWMNNVPLCKLCQSPCSGRLAQQPEFFEDLFCDLSCFQEYRTRTSQRFLREALFQIEHGICTVCKLDCHRLVERIRPLSTERRRKYISQVAPQVANKRKLLEKLANDPTEGNAWHADHIVPVYKGGGECRLENMRTLCVACHSDVTAAQQVERRLMQTRAKERLRIVMNELRGNKIANLKDGNEEEELFVKVPGSAYFVQDDSQAP</sequence>
<dbReference type="Gene3D" id="3.40.50.10810">
    <property type="entry name" value="Tandem AAA-ATPase domain"/>
    <property type="match status" value="1"/>
</dbReference>
<evidence type="ECO:0000313" key="6">
    <source>
        <dbReference type="Proteomes" id="UP000663760"/>
    </source>
</evidence>
<dbReference type="GO" id="GO:0043596">
    <property type="term" value="C:nuclear replication fork"/>
    <property type="evidence" value="ECO:0007669"/>
    <property type="project" value="TreeGrafter"/>
</dbReference>
<dbReference type="Pfam" id="PF00271">
    <property type="entry name" value="Helicase_C"/>
    <property type="match status" value="1"/>
</dbReference>
<dbReference type="InterPro" id="IPR049730">
    <property type="entry name" value="SNF2/RAD54-like_C"/>
</dbReference>
<reference evidence="5" key="1">
    <citation type="submission" date="2020-02" db="EMBL/GenBank/DDBJ databases">
        <authorList>
            <person name="Scholz U."/>
            <person name="Mascher M."/>
            <person name="Fiebig A."/>
        </authorList>
    </citation>
    <scope>NUCLEOTIDE SEQUENCE</scope>
</reference>
<evidence type="ECO:0000313" key="5">
    <source>
        <dbReference type="EMBL" id="CAA7393485.1"/>
    </source>
</evidence>
<keyword evidence="6" id="KW-1185">Reference proteome</keyword>
<dbReference type="Pfam" id="PF00176">
    <property type="entry name" value="SNF2-rel_dom"/>
    <property type="match status" value="1"/>
</dbReference>
<dbReference type="SMART" id="SM00487">
    <property type="entry name" value="DEXDc"/>
    <property type="match status" value="1"/>
</dbReference>
<dbReference type="InterPro" id="IPR003615">
    <property type="entry name" value="HNH_nuc"/>
</dbReference>
<dbReference type="GO" id="GO:0031297">
    <property type="term" value="P:replication fork processing"/>
    <property type="evidence" value="ECO:0007669"/>
    <property type="project" value="TreeGrafter"/>
</dbReference>
<dbReference type="SUPFAM" id="SSF52540">
    <property type="entry name" value="P-loop containing nucleoside triphosphate hydrolases"/>
    <property type="match status" value="2"/>
</dbReference>
<dbReference type="GO" id="GO:0004520">
    <property type="term" value="F:DNA endonuclease activity"/>
    <property type="evidence" value="ECO:0007669"/>
    <property type="project" value="TreeGrafter"/>
</dbReference>
<dbReference type="GO" id="GO:0006281">
    <property type="term" value="P:DNA repair"/>
    <property type="evidence" value="ECO:0007669"/>
    <property type="project" value="TreeGrafter"/>
</dbReference>
<proteinExistence type="predicted"/>
<protein>
    <submittedName>
        <fullName evidence="5">Uncharacterized protein</fullName>
    </submittedName>
</protein>
<dbReference type="Proteomes" id="UP000663760">
    <property type="component" value="Chromosome 3"/>
</dbReference>
<dbReference type="CDD" id="cd18793">
    <property type="entry name" value="SF2_C_SNF"/>
    <property type="match status" value="1"/>
</dbReference>
<dbReference type="PROSITE" id="PS51192">
    <property type="entry name" value="HELICASE_ATP_BIND_1"/>
    <property type="match status" value="1"/>
</dbReference>
<keyword evidence="1" id="KW-0378">Hydrolase</keyword>
<evidence type="ECO:0000259" key="3">
    <source>
        <dbReference type="PROSITE" id="PS51192"/>
    </source>
</evidence>